<evidence type="ECO:0000313" key="2">
    <source>
        <dbReference type="EMBL" id="TVU11230.1"/>
    </source>
</evidence>
<reference evidence="2 3" key="1">
    <citation type="journal article" date="2019" name="Sci. Rep.">
        <title>A high-quality genome of Eragrostis curvula grass provides insights into Poaceae evolution and supports new strategies to enhance forage quality.</title>
        <authorList>
            <person name="Carballo J."/>
            <person name="Santos B.A.C.M."/>
            <person name="Zappacosta D."/>
            <person name="Garbus I."/>
            <person name="Selva J.P."/>
            <person name="Gallo C.A."/>
            <person name="Diaz A."/>
            <person name="Albertini E."/>
            <person name="Caccamo M."/>
            <person name="Echenique V."/>
        </authorList>
    </citation>
    <scope>NUCLEOTIDE SEQUENCE [LARGE SCALE GENOMIC DNA]</scope>
    <source>
        <strain evidence="3">cv. Victoria</strain>
        <tissue evidence="2">Leaf</tissue>
    </source>
</reference>
<accession>A0A5J9TIQ1</accession>
<feature type="compositionally biased region" description="Low complexity" evidence="1">
    <location>
        <begin position="130"/>
        <end position="175"/>
    </location>
</feature>
<name>A0A5J9TIQ1_9POAL</name>
<dbReference type="Proteomes" id="UP000324897">
    <property type="component" value="Chromosome 3"/>
</dbReference>
<sequence length="249" mass="25604">LPPPLHARSDVRRALAVAHDSLDAPLQLDGLHHAVAGHCARAHADARALRQQCVTKHPTAGCDSTRTCSHHATTIPSCSFSASSCFVAPAPVRAHRYGRPAASRPRLISSSCRVLIGTKLPKDTYTTERAALPPSAAVASSSREGRDTTSSGTAGPTATTSSSGTARRASGSSASNVFTSTLGRCSSRSMNKSRNAWSAPCSGCSGEVADTMDGSASAVSAGSPGSSTLPPAAQAAVRALPWPPMKHRW</sequence>
<proteinExistence type="predicted"/>
<protein>
    <submittedName>
        <fullName evidence="2">Uncharacterized protein</fullName>
    </submittedName>
</protein>
<feature type="region of interest" description="Disordered" evidence="1">
    <location>
        <begin position="126"/>
        <end position="177"/>
    </location>
</feature>
<dbReference type="AlphaFoldDB" id="A0A5J9TIQ1"/>
<gene>
    <name evidence="2" type="ORF">EJB05_44803</name>
</gene>
<comment type="caution">
    <text evidence="2">The sequence shown here is derived from an EMBL/GenBank/DDBJ whole genome shotgun (WGS) entry which is preliminary data.</text>
</comment>
<feature type="non-terminal residue" evidence="2">
    <location>
        <position position="1"/>
    </location>
</feature>
<dbReference type="EMBL" id="RWGY01000039">
    <property type="protein sequence ID" value="TVU11230.1"/>
    <property type="molecule type" value="Genomic_DNA"/>
</dbReference>
<dbReference type="OrthoDB" id="696745at2759"/>
<evidence type="ECO:0000256" key="1">
    <source>
        <dbReference type="SAM" id="MobiDB-lite"/>
    </source>
</evidence>
<keyword evidence="3" id="KW-1185">Reference proteome</keyword>
<organism evidence="2 3">
    <name type="scientific">Eragrostis curvula</name>
    <name type="common">weeping love grass</name>
    <dbReference type="NCBI Taxonomy" id="38414"/>
    <lineage>
        <taxon>Eukaryota</taxon>
        <taxon>Viridiplantae</taxon>
        <taxon>Streptophyta</taxon>
        <taxon>Embryophyta</taxon>
        <taxon>Tracheophyta</taxon>
        <taxon>Spermatophyta</taxon>
        <taxon>Magnoliopsida</taxon>
        <taxon>Liliopsida</taxon>
        <taxon>Poales</taxon>
        <taxon>Poaceae</taxon>
        <taxon>PACMAD clade</taxon>
        <taxon>Chloridoideae</taxon>
        <taxon>Eragrostideae</taxon>
        <taxon>Eragrostidinae</taxon>
        <taxon>Eragrostis</taxon>
    </lineage>
</organism>
<dbReference type="Gramene" id="TVU11230">
    <property type="protein sequence ID" value="TVU11230"/>
    <property type="gene ID" value="EJB05_44803"/>
</dbReference>
<evidence type="ECO:0000313" key="3">
    <source>
        <dbReference type="Proteomes" id="UP000324897"/>
    </source>
</evidence>